<feature type="transmembrane region" description="Helical" evidence="5">
    <location>
        <begin position="21"/>
        <end position="40"/>
    </location>
</feature>
<evidence type="ECO:0000256" key="4">
    <source>
        <dbReference type="ARBA" id="ARBA00023136"/>
    </source>
</evidence>
<dbReference type="RefSeq" id="WP_170142836.1">
    <property type="nucleotide sequence ID" value="NZ_BIFX01000001.1"/>
</dbReference>
<evidence type="ECO:0000256" key="1">
    <source>
        <dbReference type="ARBA" id="ARBA00004141"/>
    </source>
</evidence>
<sequence>MKLFYETRLLFVRNVRLSFRNPAWILFGLFQPACYLLFFAPLLDPISRIAGFPAGGGMLAFTPGCMVLMGIFGPLYSGFGLLQEWRSGFLERLHVAPISRWAFPLSKIGYDVLVLLVQVILIVLLACLMGLRPDIRGVLLSLLLIALMGAFLSACSYALALWLQSEDALSSFLSTLSIPLMLLSGIMLPLSLAPVLLRLIARVNPFSYAVTATRALFQGNFLSGEIPLSFGLMFVLTLLALFWAVRSFKPAL</sequence>
<dbReference type="InterPro" id="IPR000412">
    <property type="entry name" value="ABC_2_transport"/>
</dbReference>
<keyword evidence="4 5" id="KW-0472">Membrane</keyword>
<dbReference type="PIRSF" id="PIRSF006648">
    <property type="entry name" value="DrrB"/>
    <property type="match status" value="1"/>
</dbReference>
<dbReference type="InterPro" id="IPR013525">
    <property type="entry name" value="ABC2_TM"/>
</dbReference>
<feature type="transmembrane region" description="Helical" evidence="5">
    <location>
        <begin position="60"/>
        <end position="82"/>
    </location>
</feature>
<evidence type="ECO:0000313" key="8">
    <source>
        <dbReference type="Proteomes" id="UP000248806"/>
    </source>
</evidence>
<keyword evidence="5" id="KW-1003">Cell membrane</keyword>
<evidence type="ECO:0000256" key="3">
    <source>
        <dbReference type="ARBA" id="ARBA00022989"/>
    </source>
</evidence>
<keyword evidence="2 5" id="KW-0812">Transmembrane</keyword>
<dbReference type="PROSITE" id="PS51012">
    <property type="entry name" value="ABC_TM2"/>
    <property type="match status" value="1"/>
</dbReference>
<dbReference type="EMBL" id="QKUF01000022">
    <property type="protein sequence ID" value="PZW24209.1"/>
    <property type="molecule type" value="Genomic_DNA"/>
</dbReference>
<organism evidence="7 8">
    <name type="scientific">Thermosporothrix hazakensis</name>
    <dbReference type="NCBI Taxonomy" id="644383"/>
    <lineage>
        <taxon>Bacteria</taxon>
        <taxon>Bacillati</taxon>
        <taxon>Chloroflexota</taxon>
        <taxon>Ktedonobacteria</taxon>
        <taxon>Ktedonobacterales</taxon>
        <taxon>Thermosporotrichaceae</taxon>
        <taxon>Thermosporothrix</taxon>
    </lineage>
</organism>
<comment type="subcellular location">
    <subcellularLocation>
        <location evidence="5">Cell membrane</location>
        <topology evidence="5">Multi-pass membrane protein</topology>
    </subcellularLocation>
    <subcellularLocation>
        <location evidence="1">Membrane</location>
        <topology evidence="1">Multi-pass membrane protein</topology>
    </subcellularLocation>
</comment>
<name>A0A326U141_THEHA</name>
<comment type="caution">
    <text evidence="7">The sequence shown here is derived from an EMBL/GenBank/DDBJ whole genome shotgun (WGS) entry which is preliminary data.</text>
</comment>
<dbReference type="Pfam" id="PF01061">
    <property type="entry name" value="ABC2_membrane"/>
    <property type="match status" value="1"/>
</dbReference>
<dbReference type="InterPro" id="IPR047817">
    <property type="entry name" value="ABC2_TM_bact-type"/>
</dbReference>
<feature type="transmembrane region" description="Helical" evidence="5">
    <location>
        <begin position="175"/>
        <end position="197"/>
    </location>
</feature>
<feature type="transmembrane region" description="Helical" evidence="5">
    <location>
        <begin position="137"/>
        <end position="163"/>
    </location>
</feature>
<dbReference type="GO" id="GO:0043190">
    <property type="term" value="C:ATP-binding cassette (ABC) transporter complex"/>
    <property type="evidence" value="ECO:0007669"/>
    <property type="project" value="InterPro"/>
</dbReference>
<accession>A0A326U141</accession>
<feature type="transmembrane region" description="Helical" evidence="5">
    <location>
        <begin position="226"/>
        <end position="245"/>
    </location>
</feature>
<evidence type="ECO:0000256" key="5">
    <source>
        <dbReference type="RuleBase" id="RU361157"/>
    </source>
</evidence>
<feature type="transmembrane region" description="Helical" evidence="5">
    <location>
        <begin position="108"/>
        <end position="131"/>
    </location>
</feature>
<dbReference type="PANTHER" id="PTHR43229">
    <property type="entry name" value="NODULATION PROTEIN J"/>
    <property type="match status" value="1"/>
</dbReference>
<evidence type="ECO:0000256" key="2">
    <source>
        <dbReference type="ARBA" id="ARBA00022692"/>
    </source>
</evidence>
<evidence type="ECO:0000313" key="7">
    <source>
        <dbReference type="EMBL" id="PZW24209.1"/>
    </source>
</evidence>
<feature type="domain" description="ABC transmembrane type-2" evidence="6">
    <location>
        <begin position="23"/>
        <end position="251"/>
    </location>
</feature>
<keyword evidence="8" id="KW-1185">Reference proteome</keyword>
<dbReference type="Proteomes" id="UP000248806">
    <property type="component" value="Unassembled WGS sequence"/>
</dbReference>
<keyword evidence="5" id="KW-0813">Transport</keyword>
<dbReference type="AlphaFoldDB" id="A0A326U141"/>
<gene>
    <name evidence="7" type="ORF">EI42_04655</name>
</gene>
<protein>
    <recommendedName>
        <fullName evidence="5">Transport permease protein</fullName>
    </recommendedName>
</protein>
<dbReference type="PANTHER" id="PTHR43229:SF3">
    <property type="entry name" value="ABC-TYPE MULTIDRUG TRANSPORT SYSTEM, PERMEASE COMPONENT"/>
    <property type="match status" value="1"/>
</dbReference>
<dbReference type="InterPro" id="IPR051784">
    <property type="entry name" value="Nod_factor_ABC_transporter"/>
</dbReference>
<evidence type="ECO:0000259" key="6">
    <source>
        <dbReference type="PROSITE" id="PS51012"/>
    </source>
</evidence>
<dbReference type="GO" id="GO:0140359">
    <property type="term" value="F:ABC-type transporter activity"/>
    <property type="evidence" value="ECO:0007669"/>
    <property type="project" value="InterPro"/>
</dbReference>
<reference evidence="7 8" key="1">
    <citation type="submission" date="2018-06" db="EMBL/GenBank/DDBJ databases">
        <title>Genomic Encyclopedia of Archaeal and Bacterial Type Strains, Phase II (KMG-II): from individual species to whole genera.</title>
        <authorList>
            <person name="Goeker M."/>
        </authorList>
    </citation>
    <scope>NUCLEOTIDE SEQUENCE [LARGE SCALE GENOMIC DNA]</scope>
    <source>
        <strain evidence="7 8">ATCC BAA-1881</strain>
    </source>
</reference>
<proteinExistence type="inferred from homology"/>
<comment type="similarity">
    <text evidence="5">Belongs to the ABC-2 integral membrane protein family.</text>
</comment>
<keyword evidence="3 5" id="KW-1133">Transmembrane helix</keyword>